<evidence type="ECO:0000256" key="5">
    <source>
        <dbReference type="ARBA" id="ARBA00023277"/>
    </source>
</evidence>
<dbReference type="EC" id="4.1.2.21" evidence="6"/>
<dbReference type="EMBL" id="VSSQ01017735">
    <property type="protein sequence ID" value="MPM60315.1"/>
    <property type="molecule type" value="Genomic_DNA"/>
</dbReference>
<evidence type="ECO:0000313" key="6">
    <source>
        <dbReference type="EMBL" id="MPM60315.1"/>
    </source>
</evidence>
<name>A0A645B4H3_9ZZZZ</name>
<dbReference type="Pfam" id="PF01081">
    <property type="entry name" value="Aldolase"/>
    <property type="match status" value="1"/>
</dbReference>
<keyword evidence="4 6" id="KW-0456">Lyase</keyword>
<dbReference type="CDD" id="cd00452">
    <property type="entry name" value="KDPG_aldolase"/>
    <property type="match status" value="1"/>
</dbReference>
<dbReference type="PANTHER" id="PTHR30246:SF1">
    <property type="entry name" value="2-DEHYDRO-3-DEOXY-6-PHOSPHOGALACTONATE ALDOLASE-RELATED"/>
    <property type="match status" value="1"/>
</dbReference>
<proteinExistence type="inferred from homology"/>
<dbReference type="Gene3D" id="3.20.20.70">
    <property type="entry name" value="Aldolase class I"/>
    <property type="match status" value="1"/>
</dbReference>
<dbReference type="AlphaFoldDB" id="A0A645B4H3"/>
<dbReference type="PROSITE" id="PS00160">
    <property type="entry name" value="ALDOLASE_KDPG_KHG_2"/>
    <property type="match status" value="1"/>
</dbReference>
<dbReference type="NCBIfam" id="TIGR01182">
    <property type="entry name" value="eda"/>
    <property type="match status" value="1"/>
</dbReference>
<evidence type="ECO:0000256" key="1">
    <source>
        <dbReference type="ARBA" id="ARBA00004761"/>
    </source>
</evidence>
<dbReference type="GO" id="GO:0008674">
    <property type="term" value="F:2-dehydro-3-deoxy-6-phosphogalactonate aldolase activity"/>
    <property type="evidence" value="ECO:0007669"/>
    <property type="project" value="UniProtKB-EC"/>
</dbReference>
<evidence type="ECO:0000256" key="4">
    <source>
        <dbReference type="ARBA" id="ARBA00023239"/>
    </source>
</evidence>
<comment type="similarity">
    <text evidence="2">Belongs to the KHG/KDPG aldolase family.</text>
</comment>
<dbReference type="InterPro" id="IPR000887">
    <property type="entry name" value="Aldlse_KDPG_KHG"/>
</dbReference>
<evidence type="ECO:0000256" key="3">
    <source>
        <dbReference type="ARBA" id="ARBA00011233"/>
    </source>
</evidence>
<gene>
    <name evidence="6" type="primary">dgoA_6</name>
    <name evidence="6" type="ORF">SDC9_107166</name>
</gene>
<keyword evidence="5" id="KW-0119">Carbohydrate metabolism</keyword>
<organism evidence="6">
    <name type="scientific">bioreactor metagenome</name>
    <dbReference type="NCBI Taxonomy" id="1076179"/>
    <lineage>
        <taxon>unclassified sequences</taxon>
        <taxon>metagenomes</taxon>
        <taxon>ecological metagenomes</taxon>
    </lineage>
</organism>
<protein>
    <submittedName>
        <fullName evidence="6">2-dehydro-3-deoxy-6-phosphogalactonate aldolase</fullName>
        <ecNumber evidence="6">4.1.2.21</ecNumber>
    </submittedName>
</protein>
<dbReference type="SUPFAM" id="SSF51569">
    <property type="entry name" value="Aldolase"/>
    <property type="match status" value="1"/>
</dbReference>
<dbReference type="InterPro" id="IPR031338">
    <property type="entry name" value="KDPG/KHG_AS_2"/>
</dbReference>
<sequence length="216" mass="22590">MKNTALEAIMETKVIAIVRGIPSTQICDLAGAILAGGLRCMEVTFDHSKEGGIEETLRSIRLLSERFGNEIEVGAGTVMTAEEVNLAREAGAGYIISPNADEAVIRETRRLELVSIPGAMTATEAASAWSWGADIVKLFPAGILGPDYIKALRGPLGHIPFTAVGGVTPQNTPDFLRAGCVGVGVGGNLVSAKLVSEGKLDEITNTARAYAQAVRG</sequence>
<reference evidence="6" key="1">
    <citation type="submission" date="2019-08" db="EMBL/GenBank/DDBJ databases">
        <authorList>
            <person name="Kucharzyk K."/>
            <person name="Murdoch R.W."/>
            <person name="Higgins S."/>
            <person name="Loffler F."/>
        </authorList>
    </citation>
    <scope>NUCLEOTIDE SEQUENCE</scope>
</reference>
<dbReference type="InterPro" id="IPR013785">
    <property type="entry name" value="Aldolase_TIM"/>
</dbReference>
<dbReference type="PANTHER" id="PTHR30246">
    <property type="entry name" value="2-KETO-3-DEOXY-6-PHOSPHOGLUCONATE ALDOLASE"/>
    <property type="match status" value="1"/>
</dbReference>
<evidence type="ECO:0000256" key="2">
    <source>
        <dbReference type="ARBA" id="ARBA00006906"/>
    </source>
</evidence>
<comment type="caution">
    <text evidence="6">The sequence shown here is derived from an EMBL/GenBank/DDBJ whole genome shotgun (WGS) entry which is preliminary data.</text>
</comment>
<comment type="pathway">
    <text evidence="1">Carbohydrate acid metabolism.</text>
</comment>
<comment type="subunit">
    <text evidence="3">Homotrimer.</text>
</comment>
<accession>A0A645B4H3</accession>